<protein>
    <recommendedName>
        <fullName evidence="4">Concanavalin A-like lectin/glucanase superfamily protein</fullName>
    </recommendedName>
</protein>
<name>A0A2U1B2A1_9BACT</name>
<sequence length="960" mass="106276">MKKTLSMFLLGGVLGAAAAPIFQLDTDRPSERREVAAGRYLDFGTLKLNKNSVLRATADPARLAAEGTVFCWIIPDRSFGTSQTPQIIFQLGGRHWEPNNLTLMRESDGSMQVVFFGPGGRVFHKWKGGIRPGKLNSFAVSYDNEHVKVFANGRRLASLKSPGPLKLSSGSFSIGTPADPARTIWNYTGDLLNLVIDDTALPEAQVTETMGRYRFRPLAPAAENGPYVRQAGNTVQVGGDKLELQVTASGLPLAMYDKRTGRLLIADWQETGPAWWSFTTAGGTPKSYDASQASAAFSVETRDGMKSAVWRYTLPENRSVFTVRVTPSAAGELRFGYTFTNRFGQPVKEIYFPNLGGFTKGRDSWGFIPRWQGIRRDLKKNFRYLCYGGPGHLSMMLLGLGIDDCTLLLYPQDPAGHVKFAAIDDRGSGPNGTVRVNWQNRDWVLPGETYAADHEFVLANVGDTGLRGLAEEYRKWATKQPWYVTFFEKRRNNPNLDRVLNGVVKMVGYEAFGKNGRVYDPDRAAKDKTCPFTYNYADFLRVADRIETVYGVKPAYRYDGWWGRFDSGYPVYFPVDRRLGGSFKEFMDANRSKGRVVFLHTNPIQYDFESPKFDIKKMALQPGGTYQEQSWSRNRLYFATPRAVSREVNAAVREMVAQGANGIFEDVIGCTTLLDVNPAGNYPYCWRDAGTAAVVELARQLRESSGSAFRGTEGGEERRMPYYDAFMMGAGDHDEYVPFISMVYGDCIANCTGIEGGESGVRPHDRARRMLFGVILGADGRHDWARRGYSAGAQMIFRTQQVLKETVGKRILDYRQRGFETLSIWENACVVANLDRKRGTGGITFTGTPLGTVTLSNPAADGVVLIRKDGAFAAYRAAGAEVDGRQLFTVPPDAVEAAAVVFDGKELAVGNLGPERITLPMPLDGGALSGDYMIRPSGRTGRLAPHETITLNSNEVIFIR</sequence>
<evidence type="ECO:0000313" key="2">
    <source>
        <dbReference type="EMBL" id="PVY42805.1"/>
    </source>
</evidence>
<comment type="caution">
    <text evidence="2">The sequence shown here is derived from an EMBL/GenBank/DDBJ whole genome shotgun (WGS) entry which is preliminary data.</text>
</comment>
<accession>A0A2U1B2A1</accession>
<keyword evidence="3" id="KW-1185">Reference proteome</keyword>
<evidence type="ECO:0000313" key="3">
    <source>
        <dbReference type="Proteomes" id="UP000245959"/>
    </source>
</evidence>
<feature type="chain" id="PRO_5015651253" description="Concanavalin A-like lectin/glucanase superfamily protein" evidence="1">
    <location>
        <begin position="19"/>
        <end position="960"/>
    </location>
</feature>
<keyword evidence="1" id="KW-0732">Signal</keyword>
<dbReference type="AlphaFoldDB" id="A0A2U1B2A1"/>
<proteinExistence type="predicted"/>
<gene>
    <name evidence="2" type="ORF">C8D82_110115</name>
</gene>
<feature type="signal peptide" evidence="1">
    <location>
        <begin position="1"/>
        <end position="18"/>
    </location>
</feature>
<evidence type="ECO:0008006" key="4">
    <source>
        <dbReference type="Google" id="ProtNLM"/>
    </source>
</evidence>
<dbReference type="InterPro" id="IPR013320">
    <property type="entry name" value="ConA-like_dom_sf"/>
</dbReference>
<dbReference type="GeneID" id="78295029"/>
<dbReference type="SUPFAM" id="SSF49899">
    <property type="entry name" value="Concanavalin A-like lectins/glucanases"/>
    <property type="match status" value="1"/>
</dbReference>
<organism evidence="2 3">
    <name type="scientific">Victivallis vadensis</name>
    <dbReference type="NCBI Taxonomy" id="172901"/>
    <lineage>
        <taxon>Bacteria</taxon>
        <taxon>Pseudomonadati</taxon>
        <taxon>Lentisphaerota</taxon>
        <taxon>Lentisphaeria</taxon>
        <taxon>Victivallales</taxon>
        <taxon>Victivallaceae</taxon>
        <taxon>Victivallis</taxon>
    </lineage>
</organism>
<dbReference type="OrthoDB" id="1097392at2"/>
<dbReference type="Proteomes" id="UP000245959">
    <property type="component" value="Unassembled WGS sequence"/>
</dbReference>
<dbReference type="RefSeq" id="WP_133245108.1">
    <property type="nucleotide sequence ID" value="NZ_CABMMC010000015.1"/>
</dbReference>
<dbReference type="EMBL" id="QEKH01000010">
    <property type="protein sequence ID" value="PVY42805.1"/>
    <property type="molecule type" value="Genomic_DNA"/>
</dbReference>
<evidence type="ECO:0000256" key="1">
    <source>
        <dbReference type="SAM" id="SignalP"/>
    </source>
</evidence>
<dbReference type="Gene3D" id="3.20.20.80">
    <property type="entry name" value="Glycosidases"/>
    <property type="match status" value="1"/>
</dbReference>
<reference evidence="2 3" key="1">
    <citation type="submission" date="2018-04" db="EMBL/GenBank/DDBJ databases">
        <title>Genomic Encyclopedia of Type Strains, Phase IV (KMG-IV): sequencing the most valuable type-strain genomes for metagenomic binning, comparative biology and taxonomic classification.</title>
        <authorList>
            <person name="Goeker M."/>
        </authorList>
    </citation>
    <scope>NUCLEOTIDE SEQUENCE [LARGE SCALE GENOMIC DNA]</scope>
    <source>
        <strain evidence="2 3">DSM 14823</strain>
    </source>
</reference>
<dbReference type="Gene3D" id="2.60.120.200">
    <property type="match status" value="1"/>
</dbReference>